<feature type="compositionally biased region" description="Polar residues" evidence="1">
    <location>
        <begin position="424"/>
        <end position="442"/>
    </location>
</feature>
<evidence type="ECO:0000313" key="3">
    <source>
        <dbReference type="Proteomes" id="UP000297716"/>
    </source>
</evidence>
<name>A0A4Z0Z0H3_9PEZI</name>
<feature type="compositionally biased region" description="Basic residues" evidence="1">
    <location>
        <begin position="10"/>
        <end position="27"/>
    </location>
</feature>
<feature type="region of interest" description="Disordered" evidence="1">
    <location>
        <begin position="424"/>
        <end position="452"/>
    </location>
</feature>
<organism evidence="2 3">
    <name type="scientific">Xylaria hypoxylon</name>
    <dbReference type="NCBI Taxonomy" id="37992"/>
    <lineage>
        <taxon>Eukaryota</taxon>
        <taxon>Fungi</taxon>
        <taxon>Dikarya</taxon>
        <taxon>Ascomycota</taxon>
        <taxon>Pezizomycotina</taxon>
        <taxon>Sordariomycetes</taxon>
        <taxon>Xylariomycetidae</taxon>
        <taxon>Xylariales</taxon>
        <taxon>Xylariaceae</taxon>
        <taxon>Xylaria</taxon>
    </lineage>
</organism>
<feature type="compositionally biased region" description="Basic and acidic residues" evidence="1">
    <location>
        <begin position="213"/>
        <end position="237"/>
    </location>
</feature>
<dbReference type="EMBL" id="SKBN01000050">
    <property type="protein sequence ID" value="TGJ85231.1"/>
    <property type="molecule type" value="Genomic_DNA"/>
</dbReference>
<feature type="region of interest" description="Disordered" evidence="1">
    <location>
        <begin position="367"/>
        <end position="412"/>
    </location>
</feature>
<accession>A0A4Z0Z0H3</accession>
<reference evidence="2 3" key="1">
    <citation type="submission" date="2019-03" db="EMBL/GenBank/DDBJ databases">
        <title>Draft genome sequence of Xylaria hypoxylon DSM 108379, a ubiquitous saprotrophic-parasitic fungi on hardwood.</title>
        <authorList>
            <person name="Buettner E."/>
            <person name="Leonhardt S."/>
            <person name="Gebauer A.M."/>
            <person name="Liers C."/>
            <person name="Hofrichter M."/>
            <person name="Kellner H."/>
        </authorList>
    </citation>
    <scope>NUCLEOTIDE SEQUENCE [LARGE SCALE GENOMIC DNA]</scope>
    <source>
        <strain evidence="2 3">DSM 108379</strain>
    </source>
</reference>
<evidence type="ECO:0000313" key="2">
    <source>
        <dbReference type="EMBL" id="TGJ85231.1"/>
    </source>
</evidence>
<comment type="caution">
    <text evidence="2">The sequence shown here is derived from an EMBL/GenBank/DDBJ whole genome shotgun (WGS) entry which is preliminary data.</text>
</comment>
<feature type="compositionally biased region" description="Polar residues" evidence="1">
    <location>
        <begin position="374"/>
        <end position="403"/>
    </location>
</feature>
<feature type="region of interest" description="Disordered" evidence="1">
    <location>
        <begin position="301"/>
        <end position="323"/>
    </location>
</feature>
<dbReference type="AlphaFoldDB" id="A0A4Z0Z0H3"/>
<dbReference type="OrthoDB" id="2537141at2759"/>
<keyword evidence="3" id="KW-1185">Reference proteome</keyword>
<feature type="region of interest" description="Disordered" evidence="1">
    <location>
        <begin position="191"/>
        <end position="249"/>
    </location>
</feature>
<feature type="region of interest" description="Disordered" evidence="1">
    <location>
        <begin position="79"/>
        <end position="152"/>
    </location>
</feature>
<sequence>MGHQESSPPRQRHRVPHHRRHRHHHYHNSAAQTTNHKSSLNLGRLNREFHAPNSHVVVENWLGQLTTPAPTARLVLPESRNQSVQHRKHPRSQDSHGSSGRQRRRRADRLWRPQHIPPAQGSSPPRIPPPINPQRNSKRYKRNSGDSSLISDLSPRRELRGWVSTEATSEHEESLHYKPLDEVEVATVTSSPTSHIGMVEPAFEKRPRHKTRADKYDTKKPKDRKRSEEQRDQDKYQPRVSKSKKRKHVVTGKNVMRNFNSGAVTNDRITIQPNLKPGLFNNKRVPKDQAIADLSFSEMPFPTHQERDIPQQKGLSGSRLRERRRENRELEQISSFFLPSYVDATSRKPKRAKFKGNEETKSKQLIYGNDGRDSFTTPSSPAMVTQSHRQQFLTSPENSCSSPPATPSGPDCCPTLSKTTYFTWSSSQHSPQARNYPVSTRPESVEPAKSATPEDIREALAITGVYKNTGIHSYNVSNDRQEHASEALGESSPIRSSVVGQRAAYEGRILATDHKPKMKPRCSNDTRATVAQLTHIEKRWNTILPPKWRLRRASEPEVSPVDKQQEDVVLDGSRSAGLPSRQEMAQQARVKPMREIPPAHHTYHYGDRGSNTNTRYTIKSPVSVSAERDRIEDHAVSADQDRATIASRDAMPPPPIPPVRFDSLHTPKPQPEHDFSSSIRIETARPLETHVQVPNCEQPEIMDSYNATGQRCELGGVSEKVISRLDSLSWIPQAVTSNIVSYDRDKTLSRLSMRSPIYHNQTEEINSQGASHLTLSPTAHMNESMADFIARIESELDESTSLDEYYQPESIREDREFSLDSVSTYDMQNRQLTALDGIQVDCPRLPIDAIDDFEFEDVFETGENLHDYKELETSVRDRPTTMPTEGQRDDFDEFLEMSRFWRPNRFSHL</sequence>
<feature type="region of interest" description="Disordered" evidence="1">
    <location>
        <begin position="1"/>
        <end position="36"/>
    </location>
</feature>
<dbReference type="Proteomes" id="UP000297716">
    <property type="component" value="Unassembled WGS sequence"/>
</dbReference>
<proteinExistence type="predicted"/>
<dbReference type="STRING" id="37992.A0A4Z0Z0H3"/>
<protein>
    <submittedName>
        <fullName evidence="2">Uncharacterized protein</fullName>
    </submittedName>
</protein>
<evidence type="ECO:0000256" key="1">
    <source>
        <dbReference type="SAM" id="MobiDB-lite"/>
    </source>
</evidence>
<gene>
    <name evidence="2" type="ORF">E0Z10_g3567</name>
</gene>